<evidence type="ECO:0000256" key="1">
    <source>
        <dbReference type="SAM" id="Coils"/>
    </source>
</evidence>
<comment type="caution">
    <text evidence="3">The sequence shown here is derived from an EMBL/GenBank/DDBJ whole genome shotgun (WGS) entry which is preliminary data.</text>
</comment>
<gene>
    <name evidence="3" type="ORF">MGU_08392</name>
</gene>
<keyword evidence="4" id="KW-1185">Reference proteome</keyword>
<keyword evidence="1" id="KW-0175">Coiled coil</keyword>
<feature type="region of interest" description="Disordered" evidence="2">
    <location>
        <begin position="1"/>
        <end position="23"/>
    </location>
</feature>
<dbReference type="EMBL" id="AZNH01000042">
    <property type="protein sequence ID" value="KID84430.1"/>
    <property type="molecule type" value="Genomic_DNA"/>
</dbReference>
<sequence length="328" mass="38025">MKSDTVMADGTEEAHLTADGRPMPGSYYDGSEIACVAPTRSGTAMSRLEIKLKETEQELEYERQSRQDDKHSQNTALVNLQSKLNHVEKSLEAEQDKHQQTKFNLVEKEKEASHHLQLKLDAVGELNRFLRGNQVSNQSTDREIVEKAMMLRVNIRDFAIHYFQDSIKEARIQPEESESLNKYLRIPQHYLNNAIYDPRMRVRLVRAFMWAYLCDHIFGCFRWALKDAGAVFHKMCGLLEDLRDEKENADPEGIRKYQTWKANTTNLLIETMRLDKETADMDRQEFIEQKVKRISKILRPLRSSSLQDYQNGLESVIAQSLELDGGDQ</sequence>
<evidence type="ECO:0000313" key="3">
    <source>
        <dbReference type="EMBL" id="KID84430.1"/>
    </source>
</evidence>
<dbReference type="Proteomes" id="UP000031192">
    <property type="component" value="Unassembled WGS sequence"/>
</dbReference>
<feature type="coiled-coil region" evidence="1">
    <location>
        <begin position="45"/>
        <end position="111"/>
    </location>
</feature>
<proteinExistence type="predicted"/>
<organism evidence="3 4">
    <name type="scientific">Metarhizium guizhouense (strain ARSEF 977)</name>
    <dbReference type="NCBI Taxonomy" id="1276136"/>
    <lineage>
        <taxon>Eukaryota</taxon>
        <taxon>Fungi</taxon>
        <taxon>Dikarya</taxon>
        <taxon>Ascomycota</taxon>
        <taxon>Pezizomycotina</taxon>
        <taxon>Sordariomycetes</taxon>
        <taxon>Hypocreomycetidae</taxon>
        <taxon>Hypocreales</taxon>
        <taxon>Clavicipitaceae</taxon>
        <taxon>Metarhizium</taxon>
    </lineage>
</organism>
<reference evidence="3 4" key="1">
    <citation type="journal article" date="2014" name="Proc. Natl. Acad. Sci. U.S.A.">
        <title>Trajectory and genomic determinants of fungal-pathogen speciation and host adaptation.</title>
        <authorList>
            <person name="Hu X."/>
            <person name="Xiao G."/>
            <person name="Zheng P."/>
            <person name="Shang Y."/>
            <person name="Su Y."/>
            <person name="Zhang X."/>
            <person name="Liu X."/>
            <person name="Zhan S."/>
            <person name="St Leger R.J."/>
            <person name="Wang C."/>
        </authorList>
    </citation>
    <scope>NUCLEOTIDE SEQUENCE [LARGE SCALE GENOMIC DNA]</scope>
    <source>
        <strain evidence="3 4">ARSEF 977</strain>
    </source>
</reference>
<dbReference type="HOGENOM" id="CLU_847549_0_0_1"/>
<accession>A0A0B4GC28</accession>
<evidence type="ECO:0000256" key="2">
    <source>
        <dbReference type="SAM" id="MobiDB-lite"/>
    </source>
</evidence>
<protein>
    <submittedName>
        <fullName evidence="3">Uncharacterized protein</fullName>
    </submittedName>
</protein>
<name>A0A0B4GC28_METGA</name>
<dbReference type="AlphaFoldDB" id="A0A0B4GC28"/>
<evidence type="ECO:0000313" key="4">
    <source>
        <dbReference type="Proteomes" id="UP000031192"/>
    </source>
</evidence>